<dbReference type="EMBL" id="JAVRHO010000008">
    <property type="protein sequence ID" value="MDT0646499.1"/>
    <property type="molecule type" value="Genomic_DNA"/>
</dbReference>
<protein>
    <submittedName>
        <fullName evidence="1">Uncharacterized protein</fullName>
    </submittedName>
</protein>
<comment type="caution">
    <text evidence="1">The sequence shown here is derived from an EMBL/GenBank/DDBJ whole genome shotgun (WGS) entry which is preliminary data.</text>
</comment>
<keyword evidence="2" id="KW-1185">Reference proteome</keyword>
<reference evidence="1 2" key="1">
    <citation type="submission" date="2023-09" db="EMBL/GenBank/DDBJ databases">
        <authorList>
            <person name="Rey-Velasco X."/>
        </authorList>
    </citation>
    <scope>NUCLEOTIDE SEQUENCE [LARGE SCALE GENOMIC DNA]</scope>
    <source>
        <strain evidence="1 2">F260</strain>
    </source>
</reference>
<proteinExistence type="predicted"/>
<sequence>MKNRNSIISRIYSGLNFKDGDWECSVPALFGRGSEMEIGNFEVVSKIF</sequence>
<dbReference type="Proteomes" id="UP001245285">
    <property type="component" value="Unassembled WGS sequence"/>
</dbReference>
<evidence type="ECO:0000313" key="1">
    <source>
        <dbReference type="EMBL" id="MDT0646499.1"/>
    </source>
</evidence>
<accession>A0ABU3CJH2</accession>
<evidence type="ECO:0000313" key="2">
    <source>
        <dbReference type="Proteomes" id="UP001245285"/>
    </source>
</evidence>
<dbReference type="RefSeq" id="WP_311494667.1">
    <property type="nucleotide sequence ID" value="NZ_JAVRHO010000008.1"/>
</dbReference>
<name>A0ABU3CJH2_9FLAO</name>
<organism evidence="1 2">
    <name type="scientific">Autumnicola lenta</name>
    <dbReference type="NCBI Taxonomy" id="3075593"/>
    <lineage>
        <taxon>Bacteria</taxon>
        <taxon>Pseudomonadati</taxon>
        <taxon>Bacteroidota</taxon>
        <taxon>Flavobacteriia</taxon>
        <taxon>Flavobacteriales</taxon>
        <taxon>Flavobacteriaceae</taxon>
        <taxon>Autumnicola</taxon>
    </lineage>
</organism>
<gene>
    <name evidence="1" type="ORF">RM545_07345</name>
</gene>